<keyword evidence="1" id="KW-1133">Transmembrane helix</keyword>
<evidence type="ECO:0000313" key="3">
    <source>
        <dbReference type="Proteomes" id="UP001209553"/>
    </source>
</evidence>
<feature type="transmembrane region" description="Helical" evidence="1">
    <location>
        <begin position="168"/>
        <end position="188"/>
    </location>
</feature>
<evidence type="ECO:0000313" key="2">
    <source>
        <dbReference type="EMBL" id="MCU5747046.1"/>
    </source>
</evidence>
<reference evidence="2 3" key="1">
    <citation type="journal article" date="2023" name="Int. J. Syst. Evol. Microbiol.">
        <title>Streptococcus sciuri sp. nov., Staphylococcus marylandisciuri sp. nov. and Staphylococcus americanisciuri sp. nov., isolated from faeces of eastern grey squirrel (Sciurus carolinensis).</title>
        <authorList>
            <person name="Volokhov D.V."/>
            <person name="Zagorodnyaya T.A."/>
            <person name="Furtak V.A."/>
            <person name="Nattanmai G."/>
            <person name="Randall L."/>
            <person name="Jose S."/>
            <person name="Gao Y."/>
            <person name="Eisenberg T."/>
            <person name="Delmonte P."/>
            <person name="Blom J."/>
            <person name="Mitchell K.K."/>
        </authorList>
    </citation>
    <scope>NUCLEOTIDE SEQUENCE [LARGE SCALE GENOMIC DNA]</scope>
    <source>
        <strain evidence="2 3">SQ8-PEA</strain>
    </source>
</reference>
<sequence length="202" mass="23482">MLNIKDQKYFERALKTFIIVTTLLLITIILAFFFHPTQEFIKELSLKSPKRVSETHGLTKVWGFIKTNGFFVPIQMFILSLIPIPFLYTLNLIATVVVPGIMFGFFINFNTYKGLTHFIAFIPHYTFEVMSYCIIVSGLYMLNKSLTQKISNLFRKEKKYTYSFKTSLLNLLKTYLFICLPLVILAAFTETYIADFLANLMN</sequence>
<feature type="transmembrane region" description="Helical" evidence="1">
    <location>
        <begin position="86"/>
        <end position="109"/>
    </location>
</feature>
<feature type="transmembrane region" description="Helical" evidence="1">
    <location>
        <begin position="61"/>
        <end position="79"/>
    </location>
</feature>
<accession>A0ABT2QST0</accession>
<organism evidence="2 3">
    <name type="scientific">Staphylococcus marylandisciuri</name>
    <dbReference type="NCBI Taxonomy" id="2981529"/>
    <lineage>
        <taxon>Bacteria</taxon>
        <taxon>Bacillati</taxon>
        <taxon>Bacillota</taxon>
        <taxon>Bacilli</taxon>
        <taxon>Bacillales</taxon>
        <taxon>Staphylococcaceae</taxon>
        <taxon>Staphylococcus</taxon>
    </lineage>
</organism>
<keyword evidence="1" id="KW-0472">Membrane</keyword>
<dbReference type="Pfam" id="PF01944">
    <property type="entry name" value="SpoIIM"/>
    <property type="match status" value="1"/>
</dbReference>
<name>A0ABT2QST0_9STAP</name>
<comment type="caution">
    <text evidence="2">The sequence shown here is derived from an EMBL/GenBank/DDBJ whole genome shotgun (WGS) entry which is preliminary data.</text>
</comment>
<dbReference type="RefSeq" id="WP_262856754.1">
    <property type="nucleotide sequence ID" value="NZ_JAOPKZ010000019.1"/>
</dbReference>
<proteinExistence type="predicted"/>
<feature type="transmembrane region" description="Helical" evidence="1">
    <location>
        <begin position="12"/>
        <end position="34"/>
    </location>
</feature>
<protein>
    <submittedName>
        <fullName evidence="2">Stage II sporulation protein M</fullName>
    </submittedName>
</protein>
<dbReference type="EMBL" id="JAOPKZ010000019">
    <property type="protein sequence ID" value="MCU5747046.1"/>
    <property type="molecule type" value="Genomic_DNA"/>
</dbReference>
<feature type="transmembrane region" description="Helical" evidence="1">
    <location>
        <begin position="129"/>
        <end position="147"/>
    </location>
</feature>
<gene>
    <name evidence="2" type="ORF">N9R04_10270</name>
</gene>
<dbReference type="InterPro" id="IPR002798">
    <property type="entry name" value="SpoIIM-like"/>
</dbReference>
<evidence type="ECO:0000256" key="1">
    <source>
        <dbReference type="SAM" id="Phobius"/>
    </source>
</evidence>
<keyword evidence="1" id="KW-0812">Transmembrane</keyword>
<keyword evidence="3" id="KW-1185">Reference proteome</keyword>
<dbReference type="Proteomes" id="UP001209553">
    <property type="component" value="Unassembled WGS sequence"/>
</dbReference>